<feature type="domain" description="Methyltransferase type 11" evidence="2">
    <location>
        <begin position="56"/>
        <end position="151"/>
    </location>
</feature>
<feature type="region of interest" description="Disordered" evidence="1">
    <location>
        <begin position="1"/>
        <end position="32"/>
    </location>
</feature>
<gene>
    <name evidence="3" type="ORF">EV688_108104</name>
</gene>
<dbReference type="SUPFAM" id="SSF53335">
    <property type="entry name" value="S-adenosyl-L-methionine-dependent methyltransferases"/>
    <property type="match status" value="1"/>
</dbReference>
<dbReference type="GO" id="GO:0008757">
    <property type="term" value="F:S-adenosylmethionine-dependent methyltransferase activity"/>
    <property type="evidence" value="ECO:0007669"/>
    <property type="project" value="InterPro"/>
</dbReference>
<evidence type="ECO:0000313" key="4">
    <source>
        <dbReference type="Proteomes" id="UP000294980"/>
    </source>
</evidence>
<dbReference type="EMBL" id="SLWX01000008">
    <property type="protein sequence ID" value="TCO75538.1"/>
    <property type="molecule type" value="Genomic_DNA"/>
</dbReference>
<keyword evidence="3" id="KW-0489">Methyltransferase</keyword>
<dbReference type="InterPro" id="IPR029063">
    <property type="entry name" value="SAM-dependent_MTases_sf"/>
</dbReference>
<comment type="caution">
    <text evidence="3">The sequence shown here is derived from an EMBL/GenBank/DDBJ whole genome shotgun (WGS) entry which is preliminary data.</text>
</comment>
<accession>A0A4R2KZ28</accession>
<dbReference type="CDD" id="cd02440">
    <property type="entry name" value="AdoMet_MTases"/>
    <property type="match status" value="1"/>
</dbReference>
<keyword evidence="3" id="KW-0808">Transferase</keyword>
<dbReference type="Proteomes" id="UP000294980">
    <property type="component" value="Unassembled WGS sequence"/>
</dbReference>
<dbReference type="AlphaFoldDB" id="A0A4R2KZ28"/>
<evidence type="ECO:0000313" key="3">
    <source>
        <dbReference type="EMBL" id="TCO75538.1"/>
    </source>
</evidence>
<organism evidence="3 4">
    <name type="scientific">Chromatocurvus halotolerans</name>
    <dbReference type="NCBI Taxonomy" id="1132028"/>
    <lineage>
        <taxon>Bacteria</taxon>
        <taxon>Pseudomonadati</taxon>
        <taxon>Pseudomonadota</taxon>
        <taxon>Gammaproteobacteria</taxon>
        <taxon>Cellvibrionales</taxon>
        <taxon>Halieaceae</taxon>
        <taxon>Chromatocurvus</taxon>
    </lineage>
</organism>
<evidence type="ECO:0000259" key="2">
    <source>
        <dbReference type="Pfam" id="PF08241"/>
    </source>
</evidence>
<dbReference type="OrthoDB" id="5974463at2"/>
<reference evidence="3 4" key="1">
    <citation type="submission" date="2019-03" db="EMBL/GenBank/DDBJ databases">
        <title>Genomic Encyclopedia of Type Strains, Phase IV (KMG-IV): sequencing the most valuable type-strain genomes for metagenomic binning, comparative biology and taxonomic classification.</title>
        <authorList>
            <person name="Goeker M."/>
        </authorList>
    </citation>
    <scope>NUCLEOTIDE SEQUENCE [LARGE SCALE GENOMIC DNA]</scope>
    <source>
        <strain evidence="3 4">DSM 23344</strain>
    </source>
</reference>
<dbReference type="Pfam" id="PF08241">
    <property type="entry name" value="Methyltransf_11"/>
    <property type="match status" value="1"/>
</dbReference>
<dbReference type="Gene3D" id="3.40.50.150">
    <property type="entry name" value="Vaccinia Virus protein VP39"/>
    <property type="match status" value="1"/>
</dbReference>
<protein>
    <submittedName>
        <fullName evidence="3">Methyltransferase family protein</fullName>
    </submittedName>
</protein>
<evidence type="ECO:0000256" key="1">
    <source>
        <dbReference type="SAM" id="MobiDB-lite"/>
    </source>
</evidence>
<proteinExistence type="predicted"/>
<keyword evidence="4" id="KW-1185">Reference proteome</keyword>
<dbReference type="GO" id="GO:0032259">
    <property type="term" value="P:methylation"/>
    <property type="evidence" value="ECO:0007669"/>
    <property type="project" value="UniProtKB-KW"/>
</dbReference>
<name>A0A4R2KZ28_9GAMM</name>
<sequence>MSPDAGVPPRDAWSDYWESGSTGEAMPDDHPGTRALTRFWDQRAEELAGRTGGRLVDLACGGGFVTQRLMAALAGGGADWQLLALDVAEPAVRQLCTASGGALQGVVGDAARLPIAAGSMDAVVSQFGLEYAGRDALLDVAALLAPDGQLMLLSHHAEGTIAQGCRDNARVLAAMRDSGLLKGMLGLFTLLDAPGTGGRRDLNRINAALRRATQATATLVRTGPSCAAMPWVRRLCQDVSQVYERAGFHDPAAVLHWLRRIDDQLNSYHGRMQGMVSAALSAKQMASVTRAWQQQGLSVREAGALKVDARPLAWQLLAVRSAA</sequence>
<dbReference type="InterPro" id="IPR013216">
    <property type="entry name" value="Methyltransf_11"/>
</dbReference>
<dbReference type="RefSeq" id="WP_117317934.1">
    <property type="nucleotide sequence ID" value="NZ_QQSW01000010.1"/>
</dbReference>